<dbReference type="Pfam" id="PF03982">
    <property type="entry name" value="DAGAT"/>
    <property type="match status" value="1"/>
</dbReference>
<keyword evidence="10" id="KW-0012">Acyltransferase</keyword>
<evidence type="ECO:0000256" key="4">
    <source>
        <dbReference type="ARBA" id="ARBA00022679"/>
    </source>
</evidence>
<comment type="caution">
    <text evidence="11">Lacks conserved residue(s) required for the propagation of feature annotation.</text>
</comment>
<dbReference type="GO" id="GO:0019432">
    <property type="term" value="P:triglyceride biosynthetic process"/>
    <property type="evidence" value="ECO:0007669"/>
    <property type="project" value="TreeGrafter"/>
</dbReference>
<comment type="similarity">
    <text evidence="2 11">Belongs to the diacylglycerol acyltransferase family.</text>
</comment>
<dbReference type="InterPro" id="IPR007130">
    <property type="entry name" value="DAGAT"/>
</dbReference>
<organism evidence="13">
    <name type="scientific">Skeletonema marinoi</name>
    <dbReference type="NCBI Taxonomy" id="267567"/>
    <lineage>
        <taxon>Eukaryota</taxon>
        <taxon>Sar</taxon>
        <taxon>Stramenopiles</taxon>
        <taxon>Ochrophyta</taxon>
        <taxon>Bacillariophyta</taxon>
        <taxon>Coscinodiscophyceae</taxon>
        <taxon>Thalassiosirophycidae</taxon>
        <taxon>Thalassiosirales</taxon>
        <taxon>Skeletonemataceae</taxon>
        <taxon>Skeletonema</taxon>
        <taxon>Skeletonema marinoi-dohrnii complex</taxon>
    </lineage>
</organism>
<evidence type="ECO:0000256" key="10">
    <source>
        <dbReference type="ARBA" id="ARBA00023315"/>
    </source>
</evidence>
<keyword evidence="3" id="KW-0444">Lipid biosynthesis</keyword>
<evidence type="ECO:0000256" key="12">
    <source>
        <dbReference type="SAM" id="MobiDB-lite"/>
    </source>
</evidence>
<comment type="subcellular location">
    <subcellularLocation>
        <location evidence="1 11">Endoplasmic reticulum membrane</location>
        <topology evidence="1 11">Multi-pass membrane protein</topology>
    </subcellularLocation>
</comment>
<sequence>MSTNKYYGRRRRSSPLLPEGVDIIVESPPFEACSIMDKFLVYASSIIVVGSPIWFYGGIIYLFRKWRHYRELATAASAKTNNTTTSTNNYATSSGESSQESSKKQPPLSQEEIQQSSLDYEKYQRLAKRYCVALITVIVLSVWGPHRSRKVGEFLGVRKWRLWDAWLNYVGYTVLHDKGIEGQASESRTPRMNNPQVVDNDNDAILAFVPHGIFPFALAFSCLPQRGYEETWGVFRPVVATATKLFPLVRTFIAWMGGIDASRSAVSSALNLSDAVGIAPGGIAEMFETYPKSGFHRNDEAFRVRNGIFKLALKHNRPIVPIYCFGATKMLRRVQLPAFIENLSRILKISLCLFFGKLGLPIPFRQRLMYVMGKTIYPPLDIESGELDEQAQEMHHRFCDEIMRIFENNKDHYGWGNKSIRLV</sequence>
<evidence type="ECO:0000256" key="1">
    <source>
        <dbReference type="ARBA" id="ARBA00004477"/>
    </source>
</evidence>
<evidence type="ECO:0000256" key="7">
    <source>
        <dbReference type="ARBA" id="ARBA00022989"/>
    </source>
</evidence>
<dbReference type="PANTHER" id="PTHR12317">
    <property type="entry name" value="DIACYLGLYCEROL O-ACYLTRANSFERASE"/>
    <property type="match status" value="1"/>
</dbReference>
<proteinExistence type="inferred from homology"/>
<reference evidence="13" key="1">
    <citation type="submission" date="2021-01" db="EMBL/GenBank/DDBJ databases">
        <authorList>
            <person name="Corre E."/>
            <person name="Pelletier E."/>
            <person name="Niang G."/>
            <person name="Scheremetjew M."/>
            <person name="Finn R."/>
            <person name="Kale V."/>
            <person name="Holt S."/>
            <person name="Cochrane G."/>
            <person name="Meng A."/>
            <person name="Brown T."/>
            <person name="Cohen L."/>
        </authorList>
    </citation>
    <scope>NUCLEOTIDE SEQUENCE</scope>
    <source>
        <strain evidence="13">SM1012Den-03</strain>
    </source>
</reference>
<protein>
    <recommendedName>
        <fullName evidence="11">Acyltransferase</fullName>
        <ecNumber evidence="11">2.3.1.-</ecNumber>
    </recommendedName>
</protein>
<dbReference type="GO" id="GO:0005789">
    <property type="term" value="C:endoplasmic reticulum membrane"/>
    <property type="evidence" value="ECO:0007669"/>
    <property type="project" value="UniProtKB-SubCell"/>
</dbReference>
<evidence type="ECO:0000256" key="8">
    <source>
        <dbReference type="ARBA" id="ARBA00023098"/>
    </source>
</evidence>
<keyword evidence="4 11" id="KW-0808">Transferase</keyword>
<evidence type="ECO:0000313" key="13">
    <source>
        <dbReference type="EMBL" id="CAD9619402.1"/>
    </source>
</evidence>
<dbReference type="AlphaFoldDB" id="A0A7S2LXX0"/>
<feature type="compositionally biased region" description="Low complexity" evidence="12">
    <location>
        <begin position="80"/>
        <end position="109"/>
    </location>
</feature>
<feature type="region of interest" description="Disordered" evidence="12">
    <location>
        <begin position="80"/>
        <end position="111"/>
    </location>
</feature>
<dbReference type="EC" id="2.3.1.-" evidence="11"/>
<dbReference type="GO" id="GO:0004144">
    <property type="term" value="F:diacylglycerol O-acyltransferase activity"/>
    <property type="evidence" value="ECO:0007669"/>
    <property type="project" value="TreeGrafter"/>
</dbReference>
<evidence type="ECO:0000256" key="2">
    <source>
        <dbReference type="ARBA" id="ARBA00005420"/>
    </source>
</evidence>
<dbReference type="EMBL" id="HBGZ01024215">
    <property type="protein sequence ID" value="CAD9619402.1"/>
    <property type="molecule type" value="Transcribed_RNA"/>
</dbReference>
<keyword evidence="8" id="KW-0443">Lipid metabolism</keyword>
<keyword evidence="5 11" id="KW-0812">Transmembrane</keyword>
<evidence type="ECO:0000256" key="9">
    <source>
        <dbReference type="ARBA" id="ARBA00023136"/>
    </source>
</evidence>
<gene>
    <name evidence="13" type="ORF">SMAR0320_LOCUS17179</name>
</gene>
<dbReference type="CDD" id="cd07987">
    <property type="entry name" value="LPLAT_MGAT-like"/>
    <property type="match status" value="1"/>
</dbReference>
<evidence type="ECO:0000256" key="11">
    <source>
        <dbReference type="RuleBase" id="RU367023"/>
    </source>
</evidence>
<keyword evidence="9 11" id="KW-0472">Membrane</keyword>
<evidence type="ECO:0000256" key="5">
    <source>
        <dbReference type="ARBA" id="ARBA00022692"/>
    </source>
</evidence>
<keyword evidence="7 11" id="KW-1133">Transmembrane helix</keyword>
<keyword evidence="6 11" id="KW-0256">Endoplasmic reticulum</keyword>
<dbReference type="PANTHER" id="PTHR12317:SF63">
    <property type="entry name" value="DIACYLGLYCEROL O-ACYLTRANSFERASE 2"/>
    <property type="match status" value="1"/>
</dbReference>
<name>A0A7S2LXX0_9STRA</name>
<evidence type="ECO:0000256" key="3">
    <source>
        <dbReference type="ARBA" id="ARBA00022516"/>
    </source>
</evidence>
<accession>A0A7S2LXX0</accession>
<feature type="transmembrane region" description="Helical" evidence="11">
    <location>
        <begin position="39"/>
        <end position="63"/>
    </location>
</feature>
<evidence type="ECO:0000256" key="6">
    <source>
        <dbReference type="ARBA" id="ARBA00022824"/>
    </source>
</evidence>